<dbReference type="RefSeq" id="WP_016877609.1">
    <property type="nucleotide sequence ID" value="NZ_AJLN01000014.1"/>
</dbReference>
<dbReference type="Gene3D" id="3.30.390.30">
    <property type="match status" value="1"/>
</dbReference>
<dbReference type="InterPro" id="IPR001100">
    <property type="entry name" value="Pyr_nuc-diS_OxRdtase"/>
</dbReference>
<evidence type="ECO:0000259" key="11">
    <source>
        <dbReference type="Pfam" id="PF02852"/>
    </source>
</evidence>
<dbReference type="SUPFAM" id="SSF51905">
    <property type="entry name" value="FAD/NAD(P)-binding domain"/>
    <property type="match status" value="1"/>
</dbReference>
<dbReference type="InterPro" id="IPR046952">
    <property type="entry name" value="GSHR/TRXR-like"/>
</dbReference>
<dbReference type="GO" id="GO:0006749">
    <property type="term" value="P:glutathione metabolic process"/>
    <property type="evidence" value="ECO:0007669"/>
    <property type="project" value="TreeGrafter"/>
</dbReference>
<dbReference type="InterPro" id="IPR004099">
    <property type="entry name" value="Pyr_nucl-diS_OxRdtase_dimer"/>
</dbReference>
<dbReference type="PANTHER" id="PTHR42737">
    <property type="entry name" value="GLUTATHIONE REDUCTASE"/>
    <property type="match status" value="1"/>
</dbReference>
<comment type="cofactor">
    <cofactor evidence="8">
        <name>FAD</name>
        <dbReference type="ChEBI" id="CHEBI:57692"/>
    </cofactor>
    <text evidence="8">Binds 1 FAD per subunit.</text>
</comment>
<dbReference type="PIRSF" id="PIRSF000350">
    <property type="entry name" value="Mercury_reductase_MerA"/>
    <property type="match status" value="1"/>
</dbReference>
<evidence type="ECO:0000256" key="7">
    <source>
        <dbReference type="PIRSR" id="PIRSR000350-2"/>
    </source>
</evidence>
<dbReference type="InterPro" id="IPR036188">
    <property type="entry name" value="FAD/NAD-bd_sf"/>
</dbReference>
<feature type="binding site" evidence="8">
    <location>
        <position position="51"/>
    </location>
    <ligand>
        <name>FAD</name>
        <dbReference type="ChEBI" id="CHEBI:57692"/>
    </ligand>
</feature>
<dbReference type="PROSITE" id="PS00076">
    <property type="entry name" value="PYRIDINE_REDOX_1"/>
    <property type="match status" value="1"/>
</dbReference>
<keyword evidence="2 10" id="KW-0285">Flavoprotein</keyword>
<feature type="active site" description="Proton acceptor" evidence="7">
    <location>
        <position position="435"/>
    </location>
</feature>
<evidence type="ECO:0000256" key="2">
    <source>
        <dbReference type="ARBA" id="ARBA00022630"/>
    </source>
</evidence>
<name>A0A3S1FQN2_CHLFR</name>
<comment type="caution">
    <text evidence="13">The sequence shown here is derived from an EMBL/GenBank/DDBJ whole genome shotgun (WGS) entry which is preliminary data.</text>
</comment>
<feature type="binding site" evidence="8">
    <location>
        <position position="301"/>
    </location>
    <ligand>
        <name>FAD</name>
        <dbReference type="ChEBI" id="CHEBI:57692"/>
    </ligand>
</feature>
<reference evidence="13 14" key="1">
    <citation type="journal article" date="2019" name="Genome Biol. Evol.">
        <title>Day and night: Metabolic profiles and evolutionary relationships of six axenic non-marine cyanobacteria.</title>
        <authorList>
            <person name="Will S.E."/>
            <person name="Henke P."/>
            <person name="Boedeker C."/>
            <person name="Huang S."/>
            <person name="Brinkmann H."/>
            <person name="Rohde M."/>
            <person name="Jarek M."/>
            <person name="Friedl T."/>
            <person name="Seufert S."/>
            <person name="Schumacher M."/>
            <person name="Overmann J."/>
            <person name="Neumann-Schaal M."/>
            <person name="Petersen J."/>
        </authorList>
    </citation>
    <scope>NUCLEOTIDE SEQUENCE [LARGE SCALE GENOMIC DNA]</scope>
    <source>
        <strain evidence="13 14">PCC 6912</strain>
    </source>
</reference>
<accession>A0A3S1FQN2</accession>
<feature type="domain" description="FAD/NAD(P)-binding" evidence="12">
    <location>
        <begin position="5"/>
        <end position="316"/>
    </location>
</feature>
<dbReference type="InterPro" id="IPR023753">
    <property type="entry name" value="FAD/NAD-binding_dom"/>
</dbReference>
<evidence type="ECO:0000256" key="1">
    <source>
        <dbReference type="ARBA" id="ARBA00007532"/>
    </source>
</evidence>
<dbReference type="NCBIfam" id="NF004776">
    <property type="entry name" value="PRK06116.1"/>
    <property type="match status" value="1"/>
</dbReference>
<dbReference type="InterPro" id="IPR016156">
    <property type="entry name" value="FAD/NAD-linked_Rdtase_dimer_sf"/>
</dbReference>
<evidence type="ECO:0000256" key="9">
    <source>
        <dbReference type="PIRSR" id="PIRSR000350-4"/>
    </source>
</evidence>
<dbReference type="PANTHER" id="PTHR42737:SF2">
    <property type="entry name" value="GLUTATHIONE REDUCTASE"/>
    <property type="match status" value="1"/>
</dbReference>
<feature type="disulfide bond" description="Redox-active" evidence="9">
    <location>
        <begin position="42"/>
        <end position="47"/>
    </location>
</feature>
<dbReference type="SUPFAM" id="SSF55424">
    <property type="entry name" value="FAD/NAD-linked reductases, dimerisation (C-terminal) domain"/>
    <property type="match status" value="1"/>
</dbReference>
<dbReference type="GO" id="GO:0050660">
    <property type="term" value="F:flavin adenine dinucleotide binding"/>
    <property type="evidence" value="ECO:0007669"/>
    <property type="project" value="InterPro"/>
</dbReference>
<dbReference type="PRINTS" id="PR00368">
    <property type="entry name" value="FADPNR"/>
</dbReference>
<dbReference type="Pfam" id="PF02852">
    <property type="entry name" value="Pyr_redox_dim"/>
    <property type="match status" value="1"/>
</dbReference>
<dbReference type="PRINTS" id="PR00411">
    <property type="entry name" value="PNDRDTASEI"/>
</dbReference>
<evidence type="ECO:0000313" key="13">
    <source>
        <dbReference type="EMBL" id="RUR83748.1"/>
    </source>
</evidence>
<dbReference type="STRING" id="211165.GCA_000317285_00017"/>
<evidence type="ECO:0000256" key="10">
    <source>
        <dbReference type="RuleBase" id="RU003691"/>
    </source>
</evidence>
<dbReference type="OrthoDB" id="9800167at2"/>
<dbReference type="Proteomes" id="UP000268857">
    <property type="component" value="Unassembled WGS sequence"/>
</dbReference>
<evidence type="ECO:0000256" key="6">
    <source>
        <dbReference type="ARBA" id="ARBA00023284"/>
    </source>
</evidence>
<organism evidence="13 14">
    <name type="scientific">Chlorogloeopsis fritschii PCC 6912</name>
    <dbReference type="NCBI Taxonomy" id="211165"/>
    <lineage>
        <taxon>Bacteria</taxon>
        <taxon>Bacillati</taxon>
        <taxon>Cyanobacteriota</taxon>
        <taxon>Cyanophyceae</taxon>
        <taxon>Nostocales</taxon>
        <taxon>Chlorogloeopsidaceae</taxon>
        <taxon>Chlorogloeopsis</taxon>
    </lineage>
</organism>
<evidence type="ECO:0000256" key="5">
    <source>
        <dbReference type="ARBA" id="ARBA00023157"/>
    </source>
</evidence>
<dbReference type="Pfam" id="PF07992">
    <property type="entry name" value="Pyr_redox_2"/>
    <property type="match status" value="1"/>
</dbReference>
<feature type="domain" description="Pyridine nucleotide-disulphide oxidoreductase dimerisation" evidence="11">
    <location>
        <begin position="336"/>
        <end position="442"/>
    </location>
</feature>
<keyword evidence="6 10" id="KW-0676">Redox-active center</keyword>
<evidence type="ECO:0000259" key="12">
    <source>
        <dbReference type="Pfam" id="PF07992"/>
    </source>
</evidence>
<keyword evidence="14" id="KW-1185">Reference proteome</keyword>
<keyword evidence="4 10" id="KW-0560">Oxidoreductase</keyword>
<dbReference type="GO" id="GO:0045454">
    <property type="term" value="P:cell redox homeostasis"/>
    <property type="evidence" value="ECO:0007669"/>
    <property type="project" value="InterPro"/>
</dbReference>
<sequence length="446" mass="48614">MSFDYDLFVIGAGPGGLAASERAANYGARVAIAEQDQVGGTCVVHGCIPEKMMIYAASFSQIFRNADEYGWGKVQKNFDWCQFIAARNREINHLSKVHTQHLQKAGVELLKGHAQFLDAHTLEIEGRQITADKILIAAGGKDVKPNIPGVEYAISTLEMLQLEQQPEHLAIIGSNHIAVKLAGIMNGLISKVTQIVTEDKILPGCDEDIRTTIQEEMTRLGIRICCNSSVKKIEQAQNCLNLIVSGDSEPVTVETVVFITDRVPNLDRLDLENAGVKVDEGGVVVDEYSRTSVANIFAVGDCTPRPHWTPVAIAAGRAFADTEFGKHPHTVSYETIPHVLASQPEAATVGLTEAQARAQFSESVHCYSKKFQPLFNLIGESEQQTLIKLVVAGNSERVLGAHMVGNYAAEVIQMIGLAMKAGVTKQHFDRTIGIHPTVGEEFFSLR</sequence>
<gene>
    <name evidence="13" type="ORF">PCC6912_19910</name>
</gene>
<evidence type="ECO:0000256" key="8">
    <source>
        <dbReference type="PIRSR" id="PIRSR000350-3"/>
    </source>
</evidence>
<dbReference type="GO" id="GO:0005829">
    <property type="term" value="C:cytosol"/>
    <property type="evidence" value="ECO:0007669"/>
    <property type="project" value="TreeGrafter"/>
</dbReference>
<evidence type="ECO:0000256" key="4">
    <source>
        <dbReference type="ARBA" id="ARBA00023002"/>
    </source>
</evidence>
<keyword evidence="5" id="KW-1015">Disulfide bond</keyword>
<evidence type="ECO:0000256" key="3">
    <source>
        <dbReference type="ARBA" id="ARBA00022827"/>
    </source>
</evidence>
<dbReference type="GO" id="GO:0034599">
    <property type="term" value="P:cellular response to oxidative stress"/>
    <property type="evidence" value="ECO:0007669"/>
    <property type="project" value="TreeGrafter"/>
</dbReference>
<keyword evidence="8" id="KW-0547">Nucleotide-binding</keyword>
<dbReference type="Gene3D" id="3.50.50.60">
    <property type="entry name" value="FAD/NAD(P)-binding domain"/>
    <property type="match status" value="2"/>
</dbReference>
<protein>
    <submittedName>
        <fullName evidence="13">Glutathione-disulfide reductase</fullName>
    </submittedName>
</protein>
<dbReference type="AlphaFoldDB" id="A0A3S1FQN2"/>
<dbReference type="InterPro" id="IPR012999">
    <property type="entry name" value="Pyr_OxRdtase_I_AS"/>
</dbReference>
<evidence type="ECO:0000313" key="14">
    <source>
        <dbReference type="Proteomes" id="UP000268857"/>
    </source>
</evidence>
<keyword evidence="3 8" id="KW-0274">FAD</keyword>
<proteinExistence type="inferred from homology"/>
<dbReference type="EMBL" id="RSCJ01000006">
    <property type="protein sequence ID" value="RUR83748.1"/>
    <property type="molecule type" value="Genomic_DNA"/>
</dbReference>
<dbReference type="GO" id="GO:0004362">
    <property type="term" value="F:glutathione-disulfide reductase (NADPH) activity"/>
    <property type="evidence" value="ECO:0007669"/>
    <property type="project" value="TreeGrafter"/>
</dbReference>
<comment type="similarity">
    <text evidence="1 10">Belongs to the class-I pyridine nucleotide-disulfide oxidoreductase family.</text>
</comment>